<dbReference type="Proteomes" id="UP000199184">
    <property type="component" value="Unassembled WGS sequence"/>
</dbReference>
<organism evidence="1 2">
    <name type="scientific">Bradyrhizobium shewense</name>
    <dbReference type="NCBI Taxonomy" id="1761772"/>
    <lineage>
        <taxon>Bacteria</taxon>
        <taxon>Pseudomonadati</taxon>
        <taxon>Pseudomonadota</taxon>
        <taxon>Alphaproteobacteria</taxon>
        <taxon>Hyphomicrobiales</taxon>
        <taxon>Nitrobacteraceae</taxon>
        <taxon>Bradyrhizobium</taxon>
    </lineage>
</organism>
<dbReference type="AlphaFoldDB" id="A0A1C3XS10"/>
<gene>
    <name evidence="1" type="ORF">GA0061098_103435</name>
</gene>
<evidence type="ECO:0000313" key="1">
    <source>
        <dbReference type="EMBL" id="SCB55061.1"/>
    </source>
</evidence>
<reference evidence="2" key="1">
    <citation type="submission" date="2016-08" db="EMBL/GenBank/DDBJ databases">
        <authorList>
            <person name="Varghese N."/>
            <person name="Submissions Spin"/>
        </authorList>
    </citation>
    <scope>NUCLEOTIDE SEQUENCE [LARGE SCALE GENOMIC DNA]</scope>
    <source>
        <strain evidence="2">ERR11</strain>
    </source>
</reference>
<sequence length="78" mass="8415">MGESFGKSFTVVEATGDDGETQVWLAVAKPSQALTLVLSAVPEGWTAEVLSVGLTPKQQRMFEELNLEPGDVHRLDKA</sequence>
<dbReference type="EMBL" id="FMAI01000034">
    <property type="protein sequence ID" value="SCB55061.1"/>
    <property type="molecule type" value="Genomic_DNA"/>
</dbReference>
<name>A0A1C3XS10_9BRAD</name>
<proteinExistence type="predicted"/>
<dbReference type="RefSeq" id="WP_091966424.1">
    <property type="nucleotide sequence ID" value="NZ_FMAI01000034.1"/>
</dbReference>
<keyword evidence="2" id="KW-1185">Reference proteome</keyword>
<evidence type="ECO:0000313" key="2">
    <source>
        <dbReference type="Proteomes" id="UP000199184"/>
    </source>
</evidence>
<protein>
    <submittedName>
        <fullName evidence="1">Uncharacterized protein</fullName>
    </submittedName>
</protein>
<accession>A0A1C3XS10</accession>